<dbReference type="Pfam" id="PF10720">
    <property type="entry name" value="DUF2515"/>
    <property type="match status" value="1"/>
</dbReference>
<sequence>MLKPFKKLAEIPLHLLSLTSNKLKKYKYESKANVKWKKIQIPNTLLEKLKNQLQTNTHTLSTSLSTDEKILLNDIKKKTKQLNKNNITRTNAYLQFYKRNPEIHWAFLAHLVSRNGGWNMTDLKGSLLRSILSDQQQLDFFMFLEKANANIFHDAFPQLLLYEHGKQRNKNLFHLLPYFNVSAFMQSVWNLFSSEKNSQFLTIALIINEQHYIEKRVIHNPFFQENVLNTLLFQAQEFLQFTQVLFPYHYQDNKVRLAGFSVRDFSNVAERIEIGKSLYSILFGIDVLSNDVTSFADSTDHTGSRHDFWPHVFSKADITNPPATQLVCNSKEASIYSPPLTKAWGDITHSFSDQSDWYKSTQTLDYFAPISTPTRFDITHDYCLKLQKMLVASSVL</sequence>
<reference evidence="1" key="1">
    <citation type="submission" date="2024-05" db="EMBL/GenBank/DDBJ databases">
        <title>Alkalihalobacillus sp. strain MEB203 novel alkaliphilic bacterium from Lonar Lake, India.</title>
        <authorList>
            <person name="Joshi A."/>
            <person name="Thite S."/>
            <person name="Mengade P."/>
        </authorList>
    </citation>
    <scope>NUCLEOTIDE SEQUENCE</scope>
    <source>
        <strain evidence="1">MEB 203</strain>
    </source>
</reference>
<accession>A0ABT5VJ07</accession>
<dbReference type="InterPro" id="IPR019658">
    <property type="entry name" value="DUF2515"/>
</dbReference>
<proteinExistence type="predicted"/>
<protein>
    <submittedName>
        <fullName evidence="1">DUF2515 domain-containing protein</fullName>
    </submittedName>
</protein>
<name>A0ABT5VJ07_9BACI</name>
<dbReference type="Proteomes" id="UP001148125">
    <property type="component" value="Unassembled WGS sequence"/>
</dbReference>
<gene>
    <name evidence="1" type="ORF">N7Z68_18870</name>
</gene>
<keyword evidence="2" id="KW-1185">Reference proteome</keyword>
<comment type="caution">
    <text evidence="1">The sequence shown here is derived from an EMBL/GenBank/DDBJ whole genome shotgun (WGS) entry which is preliminary data.</text>
</comment>
<dbReference type="EMBL" id="JAOTPO010000016">
    <property type="protein sequence ID" value="MDE5415428.1"/>
    <property type="molecule type" value="Genomic_DNA"/>
</dbReference>
<evidence type="ECO:0000313" key="2">
    <source>
        <dbReference type="Proteomes" id="UP001148125"/>
    </source>
</evidence>
<evidence type="ECO:0000313" key="1">
    <source>
        <dbReference type="EMBL" id="MDE5415428.1"/>
    </source>
</evidence>
<organism evidence="1 2">
    <name type="scientific">Alkalihalobacterium chitinilyticum</name>
    <dbReference type="NCBI Taxonomy" id="2980103"/>
    <lineage>
        <taxon>Bacteria</taxon>
        <taxon>Bacillati</taxon>
        <taxon>Bacillota</taxon>
        <taxon>Bacilli</taxon>
        <taxon>Bacillales</taxon>
        <taxon>Bacillaceae</taxon>
        <taxon>Alkalihalobacterium</taxon>
    </lineage>
</organism>
<dbReference type="RefSeq" id="WP_275120030.1">
    <property type="nucleotide sequence ID" value="NZ_JAOTPO010000016.1"/>
</dbReference>